<protein>
    <submittedName>
        <fullName evidence="2">Epimerase</fullName>
    </submittedName>
</protein>
<accession>A0A1W6ZZN0</accession>
<dbReference type="STRING" id="1235591.CAK95_05955"/>
<dbReference type="Pfam" id="PF01370">
    <property type="entry name" value="Epimerase"/>
    <property type="match status" value="1"/>
</dbReference>
<dbReference type="AlphaFoldDB" id="A0A1W6ZZN0"/>
<dbReference type="SUPFAM" id="SSF51735">
    <property type="entry name" value="NAD(P)-binding Rossmann-fold domains"/>
    <property type="match status" value="1"/>
</dbReference>
<dbReference type="Gene3D" id="3.40.50.720">
    <property type="entry name" value="NAD(P)-binding Rossmann-like Domain"/>
    <property type="match status" value="1"/>
</dbReference>
<keyword evidence="3" id="KW-1185">Reference proteome</keyword>
<name>A0A1W6ZZN0_9HYPH</name>
<organism evidence="2 3">
    <name type="scientific">Pseudorhodoplanes sinuspersici</name>
    <dbReference type="NCBI Taxonomy" id="1235591"/>
    <lineage>
        <taxon>Bacteria</taxon>
        <taxon>Pseudomonadati</taxon>
        <taxon>Pseudomonadota</taxon>
        <taxon>Alphaproteobacteria</taxon>
        <taxon>Hyphomicrobiales</taxon>
        <taxon>Pseudorhodoplanes</taxon>
    </lineage>
</organism>
<dbReference type="EMBL" id="CP021112">
    <property type="protein sequence ID" value="ARQ02780.1"/>
    <property type="molecule type" value="Genomic_DNA"/>
</dbReference>
<dbReference type="InterPro" id="IPR001509">
    <property type="entry name" value="Epimerase_deHydtase"/>
</dbReference>
<evidence type="ECO:0000313" key="2">
    <source>
        <dbReference type="EMBL" id="ARQ02780.1"/>
    </source>
</evidence>
<reference evidence="2 3" key="1">
    <citation type="submission" date="2017-05" db="EMBL/GenBank/DDBJ databases">
        <title>Full genome sequence of Pseudorhodoplanes sinuspersici.</title>
        <authorList>
            <person name="Dastgheib S.M.M."/>
            <person name="Shavandi M."/>
            <person name="Tirandaz H."/>
        </authorList>
    </citation>
    <scope>NUCLEOTIDE SEQUENCE [LARGE SCALE GENOMIC DNA]</scope>
    <source>
        <strain evidence="2 3">RIPI110</strain>
    </source>
</reference>
<sequence>MLDEFLSRPSAALIADLQAVDGDIMIIGVAGKMGPTLARMAKRAVPDRRVIGVARFSDPEVKRYLEAHGIETISADLLKPADIASLPKVKNIVFMAGRKFGSTGGEDLTWAMNVYVPGLIADHFAGSRFVVFSTICVYPFAPVLHGGSRETDELGPPGEYAMSCVGRERIFQHFSRQHQSPGSIIRLSYAIDMRYGVLHDLGTKVLRGEPIDLSMGHVNVIWQGDACSQSLRTFRHGQVPTAPFNITGPETLSIRALALAFGRRFDKAPILRGEEAPTAWIADTSLAEGLFGYPDVPLERMIDWTADWLARDMGSFGKATHFEVRSGTY</sequence>
<dbReference type="InterPro" id="IPR036291">
    <property type="entry name" value="NAD(P)-bd_dom_sf"/>
</dbReference>
<evidence type="ECO:0000259" key="1">
    <source>
        <dbReference type="Pfam" id="PF01370"/>
    </source>
</evidence>
<gene>
    <name evidence="2" type="ORF">CAK95_05955</name>
</gene>
<feature type="domain" description="NAD-dependent epimerase/dehydratase" evidence="1">
    <location>
        <begin position="24"/>
        <end position="188"/>
    </location>
</feature>
<dbReference type="KEGG" id="psin:CAK95_05955"/>
<proteinExistence type="predicted"/>
<dbReference type="Proteomes" id="UP000194137">
    <property type="component" value="Chromosome"/>
</dbReference>
<evidence type="ECO:0000313" key="3">
    <source>
        <dbReference type="Proteomes" id="UP000194137"/>
    </source>
</evidence>